<keyword evidence="2" id="KW-1185">Reference proteome</keyword>
<accession>A0ABP7LBM9</accession>
<dbReference type="RefSeq" id="WP_344699127.1">
    <property type="nucleotide sequence ID" value="NZ_BAABBM010000001.1"/>
</dbReference>
<name>A0ABP7LBM9_9SPHN</name>
<reference evidence="2" key="1">
    <citation type="journal article" date="2019" name="Int. J. Syst. Evol. Microbiol.">
        <title>The Global Catalogue of Microorganisms (GCM) 10K type strain sequencing project: providing services to taxonomists for standard genome sequencing and annotation.</title>
        <authorList>
            <consortium name="The Broad Institute Genomics Platform"/>
            <consortium name="The Broad Institute Genome Sequencing Center for Infectious Disease"/>
            <person name="Wu L."/>
            <person name="Ma J."/>
        </authorList>
    </citation>
    <scope>NUCLEOTIDE SEQUENCE [LARGE SCALE GENOMIC DNA]</scope>
    <source>
        <strain evidence="2">JCM 17543</strain>
    </source>
</reference>
<dbReference type="Proteomes" id="UP001500827">
    <property type="component" value="Unassembled WGS sequence"/>
</dbReference>
<sequence length="54" mass="5647">MPGLPATTSSTAEAADENGLPAADALTATEQAIQLDELIKWLKGQAKVDNNPRL</sequence>
<protein>
    <submittedName>
        <fullName evidence="1">Uncharacterized protein</fullName>
    </submittedName>
</protein>
<organism evidence="1 2">
    <name type="scientific">Sphingomonas limnosediminicola</name>
    <dbReference type="NCBI Taxonomy" id="940133"/>
    <lineage>
        <taxon>Bacteria</taxon>
        <taxon>Pseudomonadati</taxon>
        <taxon>Pseudomonadota</taxon>
        <taxon>Alphaproteobacteria</taxon>
        <taxon>Sphingomonadales</taxon>
        <taxon>Sphingomonadaceae</taxon>
        <taxon>Sphingomonas</taxon>
    </lineage>
</organism>
<evidence type="ECO:0000313" key="1">
    <source>
        <dbReference type="EMBL" id="GAA3897611.1"/>
    </source>
</evidence>
<comment type="caution">
    <text evidence="1">The sequence shown here is derived from an EMBL/GenBank/DDBJ whole genome shotgun (WGS) entry which is preliminary data.</text>
</comment>
<dbReference type="EMBL" id="BAABBM010000001">
    <property type="protein sequence ID" value="GAA3897611.1"/>
    <property type="molecule type" value="Genomic_DNA"/>
</dbReference>
<gene>
    <name evidence="1" type="ORF">GCM10022276_15730</name>
</gene>
<proteinExistence type="predicted"/>
<evidence type="ECO:0000313" key="2">
    <source>
        <dbReference type="Proteomes" id="UP001500827"/>
    </source>
</evidence>